<evidence type="ECO:0000259" key="10">
    <source>
        <dbReference type="PROSITE" id="PS50165"/>
    </source>
</evidence>
<evidence type="ECO:0000259" key="9">
    <source>
        <dbReference type="PROSITE" id="PS50164"/>
    </source>
</evidence>
<reference evidence="11 12" key="1">
    <citation type="submission" date="2023-09" db="EMBL/GenBank/DDBJ databases">
        <authorList>
            <person name="Rey-Velasco X."/>
        </authorList>
    </citation>
    <scope>NUCLEOTIDE SEQUENCE [LARGE SCALE GENOMIC DNA]</scope>
    <source>
        <strain evidence="11 12">F117</strain>
    </source>
</reference>
<accession>A0ABU3D126</accession>
<dbReference type="NCBIfam" id="TIGR00194">
    <property type="entry name" value="uvrC"/>
    <property type="match status" value="1"/>
</dbReference>
<dbReference type="PANTHER" id="PTHR30562">
    <property type="entry name" value="UVRC/OXIDOREDUCTASE"/>
    <property type="match status" value="1"/>
</dbReference>
<dbReference type="InterPro" id="IPR004791">
    <property type="entry name" value="UvrC"/>
</dbReference>
<organism evidence="11 12">
    <name type="scientific">Autumnicola musiva</name>
    <dbReference type="NCBI Taxonomy" id="3075589"/>
    <lineage>
        <taxon>Bacteria</taxon>
        <taxon>Pseudomonadati</taxon>
        <taxon>Bacteroidota</taxon>
        <taxon>Flavobacteriia</taxon>
        <taxon>Flavobacteriales</taxon>
        <taxon>Flavobacteriaceae</taxon>
        <taxon>Autumnicola</taxon>
    </lineage>
</organism>
<dbReference type="SUPFAM" id="SSF46600">
    <property type="entry name" value="C-terminal UvrC-binding domain of UvrB"/>
    <property type="match status" value="1"/>
</dbReference>
<evidence type="ECO:0000256" key="2">
    <source>
        <dbReference type="ARBA" id="ARBA00022763"/>
    </source>
</evidence>
<dbReference type="Gene3D" id="4.10.860.10">
    <property type="entry name" value="UVR domain"/>
    <property type="match status" value="1"/>
</dbReference>
<dbReference type="Pfam" id="PF08459">
    <property type="entry name" value="UvrC_RNaseH_dom"/>
    <property type="match status" value="1"/>
</dbReference>
<dbReference type="InterPro" id="IPR001943">
    <property type="entry name" value="UVR_dom"/>
</dbReference>
<dbReference type="EMBL" id="JAVRHK010000001">
    <property type="protein sequence ID" value="MDT0675239.1"/>
    <property type="molecule type" value="Genomic_DNA"/>
</dbReference>
<comment type="similarity">
    <text evidence="7">Belongs to the UvrC family.</text>
</comment>
<feature type="domain" description="GIY-YIG" evidence="9">
    <location>
        <begin position="15"/>
        <end position="93"/>
    </location>
</feature>
<keyword evidence="4 7" id="KW-0267">Excision nuclease</keyword>
<dbReference type="SUPFAM" id="SSF82771">
    <property type="entry name" value="GIY-YIG endonuclease"/>
    <property type="match status" value="1"/>
</dbReference>
<evidence type="ECO:0000256" key="6">
    <source>
        <dbReference type="ARBA" id="ARBA00023236"/>
    </source>
</evidence>
<keyword evidence="1 7" id="KW-0963">Cytoplasm</keyword>
<evidence type="ECO:0000256" key="7">
    <source>
        <dbReference type="HAMAP-Rule" id="MF_00203"/>
    </source>
</evidence>
<gene>
    <name evidence="7 11" type="primary">uvrC</name>
    <name evidence="11" type="ORF">RM539_01405</name>
</gene>
<evidence type="ECO:0000259" key="8">
    <source>
        <dbReference type="PROSITE" id="PS50151"/>
    </source>
</evidence>
<comment type="subcellular location">
    <subcellularLocation>
        <location evidence="7">Cytoplasm</location>
    </subcellularLocation>
</comment>
<name>A0ABU3D126_9FLAO</name>
<proteinExistence type="inferred from homology"/>
<dbReference type="CDD" id="cd10434">
    <property type="entry name" value="GIY-YIG_UvrC_Cho"/>
    <property type="match status" value="1"/>
</dbReference>
<feature type="domain" description="UVR" evidence="8">
    <location>
        <begin position="207"/>
        <end position="242"/>
    </location>
</feature>
<dbReference type="Pfam" id="PF02151">
    <property type="entry name" value="UVR"/>
    <property type="match status" value="1"/>
</dbReference>
<dbReference type="InterPro" id="IPR001162">
    <property type="entry name" value="UvrC_RNase_H_dom"/>
</dbReference>
<keyword evidence="6 7" id="KW-0742">SOS response</keyword>
<dbReference type="Pfam" id="PF14520">
    <property type="entry name" value="HHH_5"/>
    <property type="match status" value="1"/>
</dbReference>
<keyword evidence="2 7" id="KW-0227">DNA damage</keyword>
<evidence type="ECO:0000256" key="3">
    <source>
        <dbReference type="ARBA" id="ARBA00022769"/>
    </source>
</evidence>
<dbReference type="InterPro" id="IPR000305">
    <property type="entry name" value="GIY-YIG_endonuc"/>
</dbReference>
<dbReference type="PANTHER" id="PTHR30562:SF1">
    <property type="entry name" value="UVRABC SYSTEM PROTEIN C"/>
    <property type="match status" value="1"/>
</dbReference>
<dbReference type="PROSITE" id="PS50151">
    <property type="entry name" value="UVR"/>
    <property type="match status" value="1"/>
</dbReference>
<dbReference type="InterPro" id="IPR010994">
    <property type="entry name" value="RuvA_2-like"/>
</dbReference>
<dbReference type="Gene3D" id="3.40.1440.10">
    <property type="entry name" value="GIY-YIG endonuclease"/>
    <property type="match status" value="1"/>
</dbReference>
<dbReference type="Proteomes" id="UP001262582">
    <property type="component" value="Unassembled WGS sequence"/>
</dbReference>
<protein>
    <recommendedName>
        <fullName evidence="7">UvrABC system protein C</fullName>
        <shortName evidence="7">Protein UvrC</shortName>
    </recommendedName>
    <alternativeName>
        <fullName evidence="7">Excinuclease ABC subunit C</fullName>
    </alternativeName>
</protein>
<keyword evidence="12" id="KW-1185">Reference proteome</keyword>
<dbReference type="InterPro" id="IPR038476">
    <property type="entry name" value="UvrC_RNase_H_dom_sf"/>
</dbReference>
<dbReference type="SMART" id="SM00465">
    <property type="entry name" value="GIYc"/>
    <property type="match status" value="1"/>
</dbReference>
<comment type="caution">
    <text evidence="11">The sequence shown here is derived from an EMBL/GenBank/DDBJ whole genome shotgun (WGS) entry which is preliminary data.</text>
</comment>
<dbReference type="InterPro" id="IPR036876">
    <property type="entry name" value="UVR_dom_sf"/>
</dbReference>
<evidence type="ECO:0000313" key="11">
    <source>
        <dbReference type="EMBL" id="MDT0675239.1"/>
    </source>
</evidence>
<dbReference type="RefSeq" id="WP_311501690.1">
    <property type="nucleotide sequence ID" value="NZ_JAVRHK010000001.1"/>
</dbReference>
<sequence>MEKPALEVQLQTLPNSPGVYQYYDKNGKILYVGKAKNLKKRVTSYFTKRHDSHRIGVMVKKIREIKHIVVASETDALLLENNLIKKHQPRFNVMLKDDKTYPWICIKNERFPRVFPTRKLIKDGSEYYGPFTSFKTVNTLLDLIKGLYKLRTCNYDLAEDKIRQGKYKVCLEYHLGNCEGPCEAKQAEEDYNRNIEAIRQIVKGNFKDSLQQFRNLMKEHAEKMEFEDAQRIKDKITVLENYQSKSTVVNPKINNVDVFSITSDEGYGYVNFLQISHGAIIRSHTIEMKKKLEETDQELLELAIPEIRQRFSSNSKEIYLPFNIQFAEDVKVSVPKLGDKKKIVDLSLRNAKYYRQERFKQMKIIDPDRHVNRIMAQMKEDLRLSSEPRHIECFDNSNIQGSNPVAACVVFKNGKPSKKDYRKFNIKTVEGPNDFASMEEVVFRRYKRLLNEGEELPQLIIVDGGKGQLSSGVQALETLGLRGKIAIIGIAKRLEEIFYPGDSIPLYLDKKSESLKIIQHLRNEAHRFGITFHRNKRSKTALNTELEDIAGIGEKTVVELLKHFRSVKRIKEASKESLSEVVGTSKAGIIYNHYKSET</sequence>
<dbReference type="Gene3D" id="1.10.150.20">
    <property type="entry name" value="5' to 3' exonuclease, C-terminal subdomain"/>
    <property type="match status" value="1"/>
</dbReference>
<dbReference type="InterPro" id="IPR035901">
    <property type="entry name" value="GIY-YIG_endonuc_sf"/>
</dbReference>
<dbReference type="Gene3D" id="3.30.420.340">
    <property type="entry name" value="UvrC, RNAse H endonuclease domain"/>
    <property type="match status" value="1"/>
</dbReference>
<evidence type="ECO:0000256" key="4">
    <source>
        <dbReference type="ARBA" id="ARBA00022881"/>
    </source>
</evidence>
<dbReference type="HAMAP" id="MF_00203">
    <property type="entry name" value="UvrC"/>
    <property type="match status" value="1"/>
</dbReference>
<dbReference type="InterPro" id="IPR047296">
    <property type="entry name" value="GIY-YIG_UvrC_Cho"/>
</dbReference>
<dbReference type="Pfam" id="PF22920">
    <property type="entry name" value="UvrC_RNaseH"/>
    <property type="match status" value="1"/>
</dbReference>
<evidence type="ECO:0000256" key="1">
    <source>
        <dbReference type="ARBA" id="ARBA00022490"/>
    </source>
</evidence>
<feature type="domain" description="UvrC family homology region profile" evidence="10">
    <location>
        <begin position="272"/>
        <end position="476"/>
    </location>
</feature>
<dbReference type="PROSITE" id="PS50164">
    <property type="entry name" value="GIY_YIG"/>
    <property type="match status" value="1"/>
</dbReference>
<dbReference type="Pfam" id="PF01541">
    <property type="entry name" value="GIY-YIG"/>
    <property type="match status" value="1"/>
</dbReference>
<dbReference type="SUPFAM" id="SSF47781">
    <property type="entry name" value="RuvA domain 2-like"/>
    <property type="match status" value="1"/>
</dbReference>
<dbReference type="PROSITE" id="PS50165">
    <property type="entry name" value="UVRC"/>
    <property type="match status" value="1"/>
</dbReference>
<evidence type="ECO:0000256" key="5">
    <source>
        <dbReference type="ARBA" id="ARBA00023204"/>
    </source>
</evidence>
<dbReference type="InterPro" id="IPR050066">
    <property type="entry name" value="UvrABC_protein_C"/>
</dbReference>
<comment type="subunit">
    <text evidence="7">Interacts with UvrB in an incision complex.</text>
</comment>
<keyword evidence="5 7" id="KW-0234">DNA repair</keyword>
<evidence type="ECO:0000313" key="12">
    <source>
        <dbReference type="Proteomes" id="UP001262582"/>
    </source>
</evidence>
<keyword evidence="3 7" id="KW-0228">DNA excision</keyword>
<comment type="function">
    <text evidence="7">The UvrABC repair system catalyzes the recognition and processing of DNA lesions. UvrC both incises the 5' and 3' sides of the lesion. The N-terminal half is responsible for the 3' incision and the C-terminal half is responsible for the 5' incision.</text>
</comment>